<feature type="region of interest" description="Disordered" evidence="1">
    <location>
        <begin position="103"/>
        <end position="128"/>
    </location>
</feature>
<accession>A0A2I0L7H4</accession>
<feature type="region of interest" description="Disordered" evidence="1">
    <location>
        <begin position="1"/>
        <end position="41"/>
    </location>
</feature>
<organism evidence="2 3">
    <name type="scientific">Punica granatum</name>
    <name type="common">Pomegranate</name>
    <dbReference type="NCBI Taxonomy" id="22663"/>
    <lineage>
        <taxon>Eukaryota</taxon>
        <taxon>Viridiplantae</taxon>
        <taxon>Streptophyta</taxon>
        <taxon>Embryophyta</taxon>
        <taxon>Tracheophyta</taxon>
        <taxon>Spermatophyta</taxon>
        <taxon>Magnoliopsida</taxon>
        <taxon>eudicotyledons</taxon>
        <taxon>Gunneridae</taxon>
        <taxon>Pentapetalae</taxon>
        <taxon>rosids</taxon>
        <taxon>malvids</taxon>
        <taxon>Myrtales</taxon>
        <taxon>Lythraceae</taxon>
        <taxon>Punica</taxon>
    </lineage>
</organism>
<sequence>MPVSSTAQTRRCLPQSPVPTCAVATAPRGGNRRSLPSEPPSPPFFVFSDVLPLTGSTHLFGLCRSSPIESAQPNPVEAIRPSMPDPFLVAWNSARNARVQPVRPNPFEAQSPPWPSFLTRGPVPTRAT</sequence>
<evidence type="ECO:0000313" key="2">
    <source>
        <dbReference type="EMBL" id="PKI76658.1"/>
    </source>
</evidence>
<dbReference type="EMBL" id="PGOL01000111">
    <property type="protein sequence ID" value="PKI76658.1"/>
    <property type="molecule type" value="Genomic_DNA"/>
</dbReference>
<reference evidence="2 3" key="1">
    <citation type="submission" date="2017-11" db="EMBL/GenBank/DDBJ databases">
        <title>De-novo sequencing of pomegranate (Punica granatum L.) genome.</title>
        <authorList>
            <person name="Akparov Z."/>
            <person name="Amiraslanov A."/>
            <person name="Hajiyeva S."/>
            <person name="Abbasov M."/>
            <person name="Kaur K."/>
            <person name="Hamwieh A."/>
            <person name="Solovyev V."/>
            <person name="Salamov A."/>
            <person name="Braich B."/>
            <person name="Kosarev P."/>
            <person name="Mahmoud A."/>
            <person name="Hajiyev E."/>
            <person name="Babayeva S."/>
            <person name="Izzatullayeva V."/>
            <person name="Mammadov A."/>
            <person name="Mammadov A."/>
            <person name="Sharifova S."/>
            <person name="Ojaghi J."/>
            <person name="Eynullazada K."/>
            <person name="Bayramov B."/>
            <person name="Abdulazimova A."/>
            <person name="Shahmuradov I."/>
        </authorList>
    </citation>
    <scope>NUCLEOTIDE SEQUENCE [LARGE SCALE GENOMIC DNA]</scope>
    <source>
        <strain evidence="3">cv. AG2017</strain>
        <tissue evidence="2">Leaf</tissue>
    </source>
</reference>
<gene>
    <name evidence="2" type="ORF">CRG98_002967</name>
</gene>
<keyword evidence="3" id="KW-1185">Reference proteome</keyword>
<evidence type="ECO:0000256" key="1">
    <source>
        <dbReference type="SAM" id="MobiDB-lite"/>
    </source>
</evidence>
<comment type="caution">
    <text evidence="2">The sequence shown here is derived from an EMBL/GenBank/DDBJ whole genome shotgun (WGS) entry which is preliminary data.</text>
</comment>
<name>A0A2I0L7H4_PUNGR</name>
<dbReference type="AlphaFoldDB" id="A0A2I0L7H4"/>
<protein>
    <submittedName>
        <fullName evidence="2">Uncharacterized protein</fullName>
    </submittedName>
</protein>
<dbReference type="Proteomes" id="UP000233551">
    <property type="component" value="Unassembled WGS sequence"/>
</dbReference>
<evidence type="ECO:0000313" key="3">
    <source>
        <dbReference type="Proteomes" id="UP000233551"/>
    </source>
</evidence>
<proteinExistence type="predicted"/>